<reference evidence="4 8" key="3">
    <citation type="submission" date="2017-08" db="EMBL/GenBank/DDBJ databases">
        <authorList>
            <person name="Feschi L."/>
            <person name="Jeukens J."/>
            <person name="Emond-Rheault J.-G."/>
            <person name="Kukavica-Ibrulj I."/>
            <person name="Boyle B."/>
            <person name="Levesque R.C."/>
        </authorList>
    </citation>
    <scope>NUCLEOTIDE SEQUENCE [LARGE SCALE GENOMIC DNA]</scope>
    <source>
        <strain evidence="4 8">PA-W36</strain>
    </source>
</reference>
<dbReference type="Proteomes" id="UP000270834">
    <property type="component" value="Unassembled WGS sequence"/>
</dbReference>
<dbReference type="EMBL" id="QORE01000007">
    <property type="protein sequence ID" value="RCI76747.1"/>
    <property type="molecule type" value="Genomic_DNA"/>
</dbReference>
<reference evidence="2 6" key="4">
    <citation type="submission" date="2018-07" db="EMBL/GenBank/DDBJ databases">
        <title>Mechanisms of high-level aminoglycoside resistance among Gram-negative pathogens in Brazil.</title>
        <authorList>
            <person name="Ballaben A.S."/>
            <person name="Darini A.L.C."/>
            <person name="Doi Y."/>
        </authorList>
    </citation>
    <scope>NUCLEOTIDE SEQUENCE [LARGE SCALE GENOMIC DNA]</scope>
    <source>
        <strain evidence="2 6">B2-305</strain>
    </source>
</reference>
<organism evidence="2 6">
    <name type="scientific">Pseudomonas aeruginosa</name>
    <dbReference type="NCBI Taxonomy" id="287"/>
    <lineage>
        <taxon>Bacteria</taxon>
        <taxon>Pseudomonadati</taxon>
        <taxon>Pseudomonadota</taxon>
        <taxon>Gammaproteobacteria</taxon>
        <taxon>Pseudomonadales</taxon>
        <taxon>Pseudomonadaceae</taxon>
        <taxon>Pseudomonas</taxon>
    </lineage>
</organism>
<reference evidence="1" key="1">
    <citation type="submission" date="2015-06" db="EMBL/GenBank/DDBJ databases">
        <authorList>
            <person name="Radhakrishnan R."/>
            <person name="Underwood A."/>
            <person name="Al-Shahib A."/>
        </authorList>
    </citation>
    <scope>NUCLEOTIDE SEQUENCE</scope>
    <source>
        <strain evidence="1">P19_London_7_VIM_2_05_10</strain>
    </source>
</reference>
<dbReference type="PROSITE" id="PS51257">
    <property type="entry name" value="PROKAR_LIPOPROTEIN"/>
    <property type="match status" value="1"/>
</dbReference>
<evidence type="ECO:0000313" key="2">
    <source>
        <dbReference type="EMBL" id="RCI76747.1"/>
    </source>
</evidence>
<evidence type="ECO:0000313" key="4">
    <source>
        <dbReference type="EMBL" id="RPM03328.1"/>
    </source>
</evidence>
<evidence type="ECO:0000313" key="8">
    <source>
        <dbReference type="Proteomes" id="UP000284767"/>
    </source>
</evidence>
<evidence type="ECO:0000313" key="5">
    <source>
        <dbReference type="Proteomes" id="UP000045039"/>
    </source>
</evidence>
<evidence type="ECO:0000313" key="1">
    <source>
        <dbReference type="EMBL" id="CRP52971.1"/>
    </source>
</evidence>
<evidence type="ECO:0000313" key="7">
    <source>
        <dbReference type="Proteomes" id="UP000270834"/>
    </source>
</evidence>
<dbReference type="RefSeq" id="WP_003114450.1">
    <property type="nucleotide sequence ID" value="NZ_AP024513.1"/>
</dbReference>
<evidence type="ECO:0000313" key="3">
    <source>
        <dbReference type="EMBL" id="RMS53133.1"/>
    </source>
</evidence>
<dbReference type="Proteomes" id="UP000253594">
    <property type="component" value="Unassembled WGS sequence"/>
</dbReference>
<evidence type="ECO:0000313" key="6">
    <source>
        <dbReference type="Proteomes" id="UP000253594"/>
    </source>
</evidence>
<accession>A0A080VRF9</accession>
<protein>
    <recommendedName>
        <fullName evidence="9">Lipoprotein</fullName>
    </recommendedName>
</protein>
<dbReference type="EMBL" id="CVVU01000226">
    <property type="protein sequence ID" value="CRP52971.1"/>
    <property type="molecule type" value="Genomic_DNA"/>
</dbReference>
<evidence type="ECO:0008006" key="9">
    <source>
        <dbReference type="Google" id="ProtNLM"/>
    </source>
</evidence>
<dbReference type="EMBL" id="RBSQ01000742">
    <property type="protein sequence ID" value="RMS53133.1"/>
    <property type="molecule type" value="Genomic_DNA"/>
</dbReference>
<gene>
    <name evidence="3" type="ORF">ALP65_01857</name>
    <name evidence="2" type="ORF">DT376_00735</name>
    <name evidence="4" type="ORF">IPC1295_31705</name>
    <name evidence="1" type="ORF">PAERUG_P19_London_7_VIM_2_05_10_04745</name>
</gene>
<proteinExistence type="predicted"/>
<dbReference type="Proteomes" id="UP000284767">
    <property type="component" value="Unassembled WGS sequence"/>
</dbReference>
<reference evidence="4 8" key="6">
    <citation type="submission" date="2019-01" db="EMBL/GenBank/DDBJ databases">
        <title>The Pseudomonas aeruginosa pan-genome provides new insights on its population structure, horizontal gene transfer and pathogenicity.</title>
        <authorList>
            <person name="Freschi L."/>
            <person name="Vincent A.T."/>
            <person name="Jeukens J."/>
            <person name="Emond-Rheault J.-G."/>
            <person name="Kukavica-Ibrulj I."/>
            <person name="Dupont M.-J."/>
            <person name="Charette S.J."/>
            <person name="Boyle B."/>
            <person name="Levesque R.C."/>
        </authorList>
    </citation>
    <scope>NUCLEOTIDE SEQUENCE [LARGE SCALE GENOMIC DNA]</scope>
    <source>
        <strain evidence="4 8">PA-W36</strain>
    </source>
</reference>
<dbReference type="Proteomes" id="UP000045039">
    <property type="component" value="Unassembled WGS sequence"/>
</dbReference>
<dbReference type="EMBL" id="NSNE01000032">
    <property type="protein sequence ID" value="RPM03328.1"/>
    <property type="molecule type" value="Genomic_DNA"/>
</dbReference>
<reference evidence="5" key="2">
    <citation type="submission" date="2015-06" db="EMBL/GenBank/DDBJ databases">
        <authorList>
            <person name="Radhakrishnan Rajesh"/>
            <person name="Underwood Anthony"/>
            <person name="Al-Shahib Ali"/>
        </authorList>
    </citation>
    <scope>NUCLEOTIDE SEQUENCE [LARGE SCALE GENOMIC DNA]</scope>
    <source>
        <strain evidence="5">P19_London_7_VIM_2_05_10</strain>
    </source>
</reference>
<sequence>MNRHLNLSGVALALALISGCGPSVRYQYVMPPSEAGRTCVAQCRTQQSQCESLARLEWQNENRLREAERRSYHYCSQGKSKKQARKECLAPGYSSSFGYNGFGGSGNFNCSSDYDRCFTDICGGTIRRIVEQPQ</sequence>
<comment type="caution">
    <text evidence="2">The sequence shown here is derived from an EMBL/GenBank/DDBJ whole genome shotgun (WGS) entry which is preliminary data.</text>
</comment>
<dbReference type="AlphaFoldDB" id="A0A080VRF9"/>
<name>A0A080VRF9_PSEAI</name>
<reference evidence="3 7" key="5">
    <citation type="submission" date="2018-08" db="EMBL/GenBank/DDBJ databases">
        <title>Recombination of ecologically and evolutionarily significant loci maintains genetic cohesion in the Pseudomonas syringae species complex.</title>
        <authorList>
            <person name="Dillon M."/>
            <person name="Thakur S."/>
            <person name="Almeida R.N.D."/>
            <person name="Weir B.S."/>
            <person name="Guttman D.S."/>
        </authorList>
    </citation>
    <scope>NUCLEOTIDE SEQUENCE [LARGE SCALE GENOMIC DNA]</scope>
    <source>
        <strain evidence="3 7">ICMP 7846</strain>
    </source>
</reference>